<keyword evidence="2" id="KW-1185">Reference proteome</keyword>
<protein>
    <submittedName>
        <fullName evidence="1">Uncharacterized protein</fullName>
    </submittedName>
</protein>
<dbReference type="Proteomes" id="UP001152658">
    <property type="component" value="Unassembled WGS sequence"/>
</dbReference>
<accession>A0ABN8TW43</accession>
<gene>
    <name evidence="1" type="ORF">VAE063_940615</name>
</gene>
<sequence>MAIWETNSLSLIIDLRSKNMKLNPAVQRRAQHNNRDYLSLKLRNER</sequence>
<evidence type="ECO:0000313" key="2">
    <source>
        <dbReference type="Proteomes" id="UP001152658"/>
    </source>
</evidence>
<evidence type="ECO:0000313" key="1">
    <source>
        <dbReference type="EMBL" id="CAH8230644.1"/>
    </source>
</evidence>
<comment type="caution">
    <text evidence="1">The sequence shown here is derived from an EMBL/GenBank/DDBJ whole genome shotgun (WGS) entry which is preliminary data.</text>
</comment>
<dbReference type="EMBL" id="CALYLK010000135">
    <property type="protein sequence ID" value="CAH8230644.1"/>
    <property type="molecule type" value="Genomic_DNA"/>
</dbReference>
<name>A0ABN8TW43_9VIBR</name>
<organism evidence="1 2">
    <name type="scientific">Vibrio aestuarianus</name>
    <dbReference type="NCBI Taxonomy" id="28171"/>
    <lineage>
        <taxon>Bacteria</taxon>
        <taxon>Pseudomonadati</taxon>
        <taxon>Pseudomonadota</taxon>
        <taxon>Gammaproteobacteria</taxon>
        <taxon>Vibrionales</taxon>
        <taxon>Vibrionaceae</taxon>
        <taxon>Vibrio</taxon>
    </lineage>
</organism>
<reference evidence="1" key="1">
    <citation type="submission" date="2022-06" db="EMBL/GenBank/DDBJ databases">
        <authorList>
            <person name="Goudenege D."/>
            <person name="Le Roux F."/>
        </authorList>
    </citation>
    <scope>NUCLEOTIDE SEQUENCE</scope>
    <source>
        <strain evidence="1">12-063</strain>
    </source>
</reference>
<proteinExistence type="predicted"/>